<dbReference type="Proteomes" id="UP001289374">
    <property type="component" value="Unassembled WGS sequence"/>
</dbReference>
<protein>
    <recommendedName>
        <fullName evidence="1">Integrase catalytic domain-containing protein</fullName>
    </recommendedName>
</protein>
<dbReference type="Gene3D" id="3.30.420.10">
    <property type="entry name" value="Ribonuclease H-like superfamily/Ribonuclease H"/>
    <property type="match status" value="1"/>
</dbReference>
<dbReference type="EMBL" id="JACGWL010000011">
    <property type="protein sequence ID" value="KAK4391596.1"/>
    <property type="molecule type" value="Genomic_DNA"/>
</dbReference>
<dbReference type="AlphaFoldDB" id="A0AAE2BN66"/>
<evidence type="ECO:0000313" key="3">
    <source>
        <dbReference type="Proteomes" id="UP001289374"/>
    </source>
</evidence>
<dbReference type="InterPro" id="IPR041588">
    <property type="entry name" value="Integrase_H2C2"/>
</dbReference>
<sequence>MREIHKGSCGNHSRACSLARKALRQGYYWPMMLKDASALVRKCSPCQKHANHLHNPATFMKTLESPCPFDMWGMDIVGKLPRAAGQKEYLIVAIDYFTKWVETEQLAKIRKKEVIKFI</sequence>
<keyword evidence="3" id="KW-1185">Reference proteome</keyword>
<dbReference type="SUPFAM" id="SSF53098">
    <property type="entry name" value="Ribonuclease H-like"/>
    <property type="match status" value="1"/>
</dbReference>
<comment type="caution">
    <text evidence="2">The sequence shown here is derived from an EMBL/GenBank/DDBJ whole genome shotgun (WGS) entry which is preliminary data.</text>
</comment>
<gene>
    <name evidence="2" type="ORF">Sango_1937400</name>
</gene>
<dbReference type="PANTHER" id="PTHR47266">
    <property type="entry name" value="ENDONUCLEASE-RELATED"/>
    <property type="match status" value="1"/>
</dbReference>
<dbReference type="GO" id="GO:0003676">
    <property type="term" value="F:nucleic acid binding"/>
    <property type="evidence" value="ECO:0007669"/>
    <property type="project" value="InterPro"/>
</dbReference>
<accession>A0AAE2BN66</accession>
<evidence type="ECO:0000313" key="2">
    <source>
        <dbReference type="EMBL" id="KAK4391596.1"/>
    </source>
</evidence>
<organism evidence="2 3">
    <name type="scientific">Sesamum angolense</name>
    <dbReference type="NCBI Taxonomy" id="2727404"/>
    <lineage>
        <taxon>Eukaryota</taxon>
        <taxon>Viridiplantae</taxon>
        <taxon>Streptophyta</taxon>
        <taxon>Embryophyta</taxon>
        <taxon>Tracheophyta</taxon>
        <taxon>Spermatophyta</taxon>
        <taxon>Magnoliopsida</taxon>
        <taxon>eudicotyledons</taxon>
        <taxon>Gunneridae</taxon>
        <taxon>Pentapetalae</taxon>
        <taxon>asterids</taxon>
        <taxon>lamiids</taxon>
        <taxon>Lamiales</taxon>
        <taxon>Pedaliaceae</taxon>
        <taxon>Sesamum</taxon>
    </lineage>
</organism>
<dbReference type="InterPro" id="IPR001584">
    <property type="entry name" value="Integrase_cat-core"/>
</dbReference>
<dbReference type="PROSITE" id="PS50994">
    <property type="entry name" value="INTEGRASE"/>
    <property type="match status" value="1"/>
</dbReference>
<dbReference type="GO" id="GO:0015074">
    <property type="term" value="P:DNA integration"/>
    <property type="evidence" value="ECO:0007669"/>
    <property type="project" value="InterPro"/>
</dbReference>
<dbReference type="Pfam" id="PF17921">
    <property type="entry name" value="Integrase_H2C2"/>
    <property type="match status" value="1"/>
</dbReference>
<reference evidence="2" key="1">
    <citation type="submission" date="2020-06" db="EMBL/GenBank/DDBJ databases">
        <authorList>
            <person name="Li T."/>
            <person name="Hu X."/>
            <person name="Zhang T."/>
            <person name="Song X."/>
            <person name="Zhang H."/>
            <person name="Dai N."/>
            <person name="Sheng W."/>
            <person name="Hou X."/>
            <person name="Wei L."/>
        </authorList>
    </citation>
    <scope>NUCLEOTIDE SEQUENCE</scope>
    <source>
        <strain evidence="2">K16</strain>
        <tissue evidence="2">Leaf</tissue>
    </source>
</reference>
<dbReference type="InterPro" id="IPR036397">
    <property type="entry name" value="RNaseH_sf"/>
</dbReference>
<dbReference type="InterPro" id="IPR012337">
    <property type="entry name" value="RNaseH-like_sf"/>
</dbReference>
<reference evidence="2" key="2">
    <citation type="journal article" date="2024" name="Plant">
        <title>Genomic evolution and insights into agronomic trait innovations of Sesamum species.</title>
        <authorList>
            <person name="Miao H."/>
            <person name="Wang L."/>
            <person name="Qu L."/>
            <person name="Liu H."/>
            <person name="Sun Y."/>
            <person name="Le M."/>
            <person name="Wang Q."/>
            <person name="Wei S."/>
            <person name="Zheng Y."/>
            <person name="Lin W."/>
            <person name="Duan Y."/>
            <person name="Cao H."/>
            <person name="Xiong S."/>
            <person name="Wang X."/>
            <person name="Wei L."/>
            <person name="Li C."/>
            <person name="Ma Q."/>
            <person name="Ju M."/>
            <person name="Zhao R."/>
            <person name="Li G."/>
            <person name="Mu C."/>
            <person name="Tian Q."/>
            <person name="Mei H."/>
            <person name="Zhang T."/>
            <person name="Gao T."/>
            <person name="Zhang H."/>
        </authorList>
    </citation>
    <scope>NUCLEOTIDE SEQUENCE</scope>
    <source>
        <strain evidence="2">K16</strain>
    </source>
</reference>
<dbReference type="InterPro" id="IPR052160">
    <property type="entry name" value="Gypsy_RT_Integrase-like"/>
</dbReference>
<dbReference type="Gene3D" id="1.10.340.70">
    <property type="match status" value="1"/>
</dbReference>
<evidence type="ECO:0000259" key="1">
    <source>
        <dbReference type="PROSITE" id="PS50994"/>
    </source>
</evidence>
<feature type="domain" description="Integrase catalytic" evidence="1">
    <location>
        <begin position="64"/>
        <end position="118"/>
    </location>
</feature>
<proteinExistence type="predicted"/>
<name>A0AAE2BN66_9LAMI</name>